<accession>A0A938WV64</accession>
<dbReference type="Proteomes" id="UP000706891">
    <property type="component" value="Unassembled WGS sequence"/>
</dbReference>
<sequence length="96" mass="11004">MVDLKKFTAILSFLDNYMTSKGKKEINDMEANRELEHAGLLNDSQTEPGLPLRNLLMSMRDTNHLPQNVKQVYGAWTIKLSTTMAKIPLVNQFQYC</sequence>
<gene>
    <name evidence="1" type="ORF">H6A34_09800</name>
</gene>
<protein>
    <submittedName>
        <fullName evidence="1">Uncharacterized protein</fullName>
    </submittedName>
</protein>
<reference evidence="1" key="2">
    <citation type="journal article" date="2021" name="Sci. Rep.">
        <title>The distribution of antibiotic resistance genes in chicken gut microbiota commensals.</title>
        <authorList>
            <person name="Juricova H."/>
            <person name="Matiasovicova J."/>
            <person name="Kubasova T."/>
            <person name="Cejkova D."/>
            <person name="Rychlik I."/>
        </authorList>
    </citation>
    <scope>NUCLEOTIDE SEQUENCE</scope>
    <source>
        <strain evidence="1">An824</strain>
    </source>
</reference>
<reference evidence="1" key="1">
    <citation type="submission" date="2020-08" db="EMBL/GenBank/DDBJ databases">
        <authorList>
            <person name="Cejkova D."/>
            <person name="Kubasova T."/>
            <person name="Jahodarova E."/>
            <person name="Rychlik I."/>
        </authorList>
    </citation>
    <scope>NUCLEOTIDE SEQUENCE</scope>
    <source>
        <strain evidence="1">An824</strain>
    </source>
</reference>
<name>A0A938WV64_9BACT</name>
<proteinExistence type="predicted"/>
<dbReference type="EMBL" id="JACJJG010000057">
    <property type="protein sequence ID" value="MBM6674166.1"/>
    <property type="molecule type" value="Genomic_DNA"/>
</dbReference>
<organism evidence="1 2">
    <name type="scientific">Marseilla massiliensis</name>
    <dbReference type="NCBI Taxonomy" id="1841864"/>
    <lineage>
        <taxon>Bacteria</taxon>
        <taxon>Pseudomonadati</taxon>
        <taxon>Bacteroidota</taxon>
        <taxon>Bacteroidia</taxon>
        <taxon>Bacteroidales</taxon>
        <taxon>Prevotellaceae</taxon>
        <taxon>Marseilla</taxon>
    </lineage>
</organism>
<dbReference type="AlphaFoldDB" id="A0A938WV64"/>
<dbReference type="RefSeq" id="WP_021948555.1">
    <property type="nucleotide sequence ID" value="NZ_JACJJG010000057.1"/>
</dbReference>
<evidence type="ECO:0000313" key="2">
    <source>
        <dbReference type="Proteomes" id="UP000706891"/>
    </source>
</evidence>
<comment type="caution">
    <text evidence="1">The sequence shown here is derived from an EMBL/GenBank/DDBJ whole genome shotgun (WGS) entry which is preliminary data.</text>
</comment>
<keyword evidence="2" id="KW-1185">Reference proteome</keyword>
<evidence type="ECO:0000313" key="1">
    <source>
        <dbReference type="EMBL" id="MBM6674166.1"/>
    </source>
</evidence>